<dbReference type="Proteomes" id="UP001552299">
    <property type="component" value="Unassembled WGS sequence"/>
</dbReference>
<dbReference type="EMBL" id="JANQDX010000008">
    <property type="protein sequence ID" value="KAL0919954.1"/>
    <property type="molecule type" value="Genomic_DNA"/>
</dbReference>
<organism evidence="3 4">
    <name type="scientific">Dendrobium thyrsiflorum</name>
    <name type="common">Pinecone-like raceme dendrobium</name>
    <name type="synonym">Orchid</name>
    <dbReference type="NCBI Taxonomy" id="117978"/>
    <lineage>
        <taxon>Eukaryota</taxon>
        <taxon>Viridiplantae</taxon>
        <taxon>Streptophyta</taxon>
        <taxon>Embryophyta</taxon>
        <taxon>Tracheophyta</taxon>
        <taxon>Spermatophyta</taxon>
        <taxon>Magnoliopsida</taxon>
        <taxon>Liliopsida</taxon>
        <taxon>Asparagales</taxon>
        <taxon>Orchidaceae</taxon>
        <taxon>Epidendroideae</taxon>
        <taxon>Malaxideae</taxon>
        <taxon>Dendrobiinae</taxon>
        <taxon>Dendrobium</taxon>
    </lineage>
</organism>
<gene>
    <name evidence="3" type="ORF">M5K25_009045</name>
</gene>
<feature type="region of interest" description="Disordered" evidence="1">
    <location>
        <begin position="20"/>
        <end position="48"/>
    </location>
</feature>
<comment type="caution">
    <text evidence="3">The sequence shown here is derived from an EMBL/GenBank/DDBJ whole genome shotgun (WGS) entry which is preliminary data.</text>
</comment>
<evidence type="ECO:0000259" key="2">
    <source>
        <dbReference type="Pfam" id="PF07576"/>
    </source>
</evidence>
<feature type="compositionally biased region" description="Polar residues" evidence="1">
    <location>
        <begin position="23"/>
        <end position="47"/>
    </location>
</feature>
<protein>
    <recommendedName>
        <fullName evidence="2">BRCA1-associated 2/ETP1 RRM domain-containing protein</fullName>
    </recommendedName>
</protein>
<keyword evidence="4" id="KW-1185">Reference proteome</keyword>
<evidence type="ECO:0000313" key="4">
    <source>
        <dbReference type="Proteomes" id="UP001552299"/>
    </source>
</evidence>
<dbReference type="AlphaFoldDB" id="A0ABD0V408"/>
<dbReference type="PANTHER" id="PTHR24007:SF10">
    <property type="entry name" value="BRAP2 RING ZNF UBP DOMAIN-CONTAINING PROTEIN 1"/>
    <property type="match status" value="1"/>
</dbReference>
<dbReference type="Pfam" id="PF07576">
    <property type="entry name" value="BRAP2"/>
    <property type="match status" value="1"/>
</dbReference>
<dbReference type="InterPro" id="IPR011422">
    <property type="entry name" value="BRAP2/ETP1_RRM"/>
</dbReference>
<dbReference type="PANTHER" id="PTHR24007">
    <property type="entry name" value="BRCA1-ASSOCIATED PROTEIN"/>
    <property type="match status" value="1"/>
</dbReference>
<accession>A0ABD0V408</accession>
<evidence type="ECO:0000256" key="1">
    <source>
        <dbReference type="SAM" id="MobiDB-lite"/>
    </source>
</evidence>
<evidence type="ECO:0000313" key="3">
    <source>
        <dbReference type="EMBL" id="KAL0919954.1"/>
    </source>
</evidence>
<name>A0ABD0V408_DENTH</name>
<proteinExistence type="predicted"/>
<reference evidence="3 4" key="1">
    <citation type="journal article" date="2024" name="Plant Biotechnol. J.">
        <title>Dendrobium thyrsiflorum genome and its molecular insights into genes involved in important horticultural traits.</title>
        <authorList>
            <person name="Chen B."/>
            <person name="Wang J.Y."/>
            <person name="Zheng P.J."/>
            <person name="Li K.L."/>
            <person name="Liang Y.M."/>
            <person name="Chen X.F."/>
            <person name="Zhang C."/>
            <person name="Zhao X."/>
            <person name="He X."/>
            <person name="Zhang G.Q."/>
            <person name="Liu Z.J."/>
            <person name="Xu Q."/>
        </authorList>
    </citation>
    <scope>NUCLEOTIDE SEQUENCE [LARGE SCALE GENOMIC DNA]</scope>
    <source>
        <strain evidence="3">GZMU011</strain>
    </source>
</reference>
<feature type="domain" description="BRCA1-associated 2/ETP1 RRM" evidence="2">
    <location>
        <begin position="92"/>
        <end position="194"/>
    </location>
</feature>
<sequence length="326" mass="36878">MFCLLIHSVDSLPKKDEGFAGVSSANREPPGSTSHGDSTATSSSLTPNAKPRIQELHGIVHLYRRPLPLSSSSSAFPSSSSFPPSISDSFLPASRGMLLFVLAVPGHLSPQDFLRFCGSYADCSAGIQVIRNDGMEDRYSVLVNFDDQKRADAFYLNLNGWRFSSVEVVNEYTGEICHILFLASLEFTESAEIACSPPLGSTELPTCPVCIGSFYVALPYIMVFLRGMPILSRTFCKTYLLAVRDIRKSLDMRHMWFCWMWKIMDEYNRLLASQLENQRVINENLMKSQNHWREKIIEIEQSVFLHVLENFGYIILVSERLDYEML</sequence>